<feature type="compositionally biased region" description="Acidic residues" evidence="1">
    <location>
        <begin position="131"/>
        <end position="144"/>
    </location>
</feature>
<feature type="compositionally biased region" description="Basic and acidic residues" evidence="1">
    <location>
        <begin position="150"/>
        <end position="186"/>
    </location>
</feature>
<dbReference type="RefSeq" id="WP_344053906.1">
    <property type="nucleotide sequence ID" value="NZ_BAAAHG010000062.1"/>
</dbReference>
<evidence type="ECO:0000256" key="1">
    <source>
        <dbReference type="SAM" id="MobiDB-lite"/>
    </source>
</evidence>
<evidence type="ECO:0008006" key="5">
    <source>
        <dbReference type="Google" id="ProtNLM"/>
    </source>
</evidence>
<feature type="chain" id="PRO_5046259548" description="Gram-positive cocci surface proteins LPxTG domain-containing protein" evidence="2">
    <location>
        <begin position="27"/>
        <end position="243"/>
    </location>
</feature>
<gene>
    <name evidence="3" type="ORF">GCM10009549_51490</name>
</gene>
<feature type="compositionally biased region" description="Basic residues" evidence="1">
    <location>
        <begin position="94"/>
        <end position="106"/>
    </location>
</feature>
<dbReference type="Proteomes" id="UP001501005">
    <property type="component" value="Unassembled WGS sequence"/>
</dbReference>
<accession>A0ABN1PIU6</accession>
<keyword evidence="2" id="KW-0732">Signal</keyword>
<keyword evidence="4" id="KW-1185">Reference proteome</keyword>
<name>A0ABN1PIU6_9ACTN</name>
<proteinExistence type="predicted"/>
<feature type="compositionally biased region" description="Basic and acidic residues" evidence="1">
    <location>
        <begin position="45"/>
        <end position="93"/>
    </location>
</feature>
<evidence type="ECO:0000313" key="4">
    <source>
        <dbReference type="Proteomes" id="UP001501005"/>
    </source>
</evidence>
<feature type="compositionally biased region" description="Basic residues" evidence="1">
    <location>
        <begin position="187"/>
        <end position="199"/>
    </location>
</feature>
<dbReference type="EMBL" id="BAAAHG010000062">
    <property type="protein sequence ID" value="GAA0928840.1"/>
    <property type="molecule type" value="Genomic_DNA"/>
</dbReference>
<feature type="region of interest" description="Disordered" evidence="1">
    <location>
        <begin position="30"/>
        <end position="208"/>
    </location>
</feature>
<sequence>MRITRTLLTSAVVAASVALSAPVASAVDVVALSSSQAKASQVGDARGDDSDNGNDKDGKDYGNKDDKDYGDKDDKDYGDKGDKGYGDKGDHDRKGGHHWKGHKPHGGVHAGGGALAMTVADGGSSKNNGDDNGDDNGYDNDDDNGYGNSKGKESDDYGDKDDKDYGDKDDKDYGDKGYGDKGDHDRKGGHHWKGHKPHGGVHAGGGGLAQSPDTLALGSVLVLGGLGAGAYMLRRRQTSDSVA</sequence>
<reference evidence="3 4" key="1">
    <citation type="journal article" date="2019" name="Int. J. Syst. Evol. Microbiol.">
        <title>The Global Catalogue of Microorganisms (GCM) 10K type strain sequencing project: providing services to taxonomists for standard genome sequencing and annotation.</title>
        <authorList>
            <consortium name="The Broad Institute Genomics Platform"/>
            <consortium name="The Broad Institute Genome Sequencing Center for Infectious Disease"/>
            <person name="Wu L."/>
            <person name="Ma J."/>
        </authorList>
    </citation>
    <scope>NUCLEOTIDE SEQUENCE [LARGE SCALE GENOMIC DNA]</scope>
    <source>
        <strain evidence="3 4">JCM 10673</strain>
    </source>
</reference>
<protein>
    <recommendedName>
        <fullName evidence="5">Gram-positive cocci surface proteins LPxTG domain-containing protein</fullName>
    </recommendedName>
</protein>
<evidence type="ECO:0000256" key="2">
    <source>
        <dbReference type="SAM" id="SignalP"/>
    </source>
</evidence>
<feature type="signal peptide" evidence="2">
    <location>
        <begin position="1"/>
        <end position="26"/>
    </location>
</feature>
<evidence type="ECO:0000313" key="3">
    <source>
        <dbReference type="EMBL" id="GAA0928840.1"/>
    </source>
</evidence>
<organism evidence="3 4">
    <name type="scientific">Streptomyces thermoalcalitolerans</name>
    <dbReference type="NCBI Taxonomy" id="65605"/>
    <lineage>
        <taxon>Bacteria</taxon>
        <taxon>Bacillati</taxon>
        <taxon>Actinomycetota</taxon>
        <taxon>Actinomycetes</taxon>
        <taxon>Kitasatosporales</taxon>
        <taxon>Streptomycetaceae</taxon>
        <taxon>Streptomyces</taxon>
    </lineage>
</organism>
<comment type="caution">
    <text evidence="3">The sequence shown here is derived from an EMBL/GenBank/DDBJ whole genome shotgun (WGS) entry which is preliminary data.</text>
</comment>